<evidence type="ECO:0000256" key="2">
    <source>
        <dbReference type="ARBA" id="ARBA00022485"/>
    </source>
</evidence>
<dbReference type="InterPro" id="IPR039661">
    <property type="entry name" value="ELP3"/>
</dbReference>
<comment type="caution">
    <text evidence="8">The sequence shown here is derived from an EMBL/GenBank/DDBJ whole genome shotgun (WGS) entry which is preliminary data.</text>
</comment>
<dbReference type="SFLD" id="SFLDG01091">
    <property type="entry name" value="uncharacterized_CHP01210-like"/>
    <property type="match status" value="1"/>
</dbReference>
<evidence type="ECO:0000256" key="3">
    <source>
        <dbReference type="ARBA" id="ARBA00022691"/>
    </source>
</evidence>
<dbReference type="EMBL" id="PNIN01000023">
    <property type="protein sequence ID" value="PMP72366.1"/>
    <property type="molecule type" value="Genomic_DNA"/>
</dbReference>
<evidence type="ECO:0000313" key="8">
    <source>
        <dbReference type="EMBL" id="PMP72366.1"/>
    </source>
</evidence>
<keyword evidence="6" id="KW-0411">Iron-sulfur</keyword>
<dbReference type="Pfam" id="PF04055">
    <property type="entry name" value="Radical_SAM"/>
    <property type="match status" value="1"/>
</dbReference>
<dbReference type="GO" id="GO:0003824">
    <property type="term" value="F:catalytic activity"/>
    <property type="evidence" value="ECO:0007669"/>
    <property type="project" value="InterPro"/>
</dbReference>
<reference evidence="8 9" key="1">
    <citation type="submission" date="2018-01" db="EMBL/GenBank/DDBJ databases">
        <title>Metagenomic assembled genomes from two thermal pools in the Uzon Caldera, Kamchatka, Russia.</title>
        <authorList>
            <person name="Wilkins L."/>
            <person name="Ettinger C."/>
        </authorList>
    </citation>
    <scope>NUCLEOTIDE SEQUENCE [LARGE SCALE GENOMIC DNA]</scope>
    <source>
        <strain evidence="8">ZAV-05</strain>
    </source>
</reference>
<evidence type="ECO:0000256" key="4">
    <source>
        <dbReference type="ARBA" id="ARBA00022723"/>
    </source>
</evidence>
<accession>A0A2J6WPR2</accession>
<dbReference type="GO" id="GO:0051539">
    <property type="term" value="F:4 iron, 4 sulfur cluster binding"/>
    <property type="evidence" value="ECO:0007669"/>
    <property type="project" value="UniProtKB-KW"/>
</dbReference>
<keyword evidence="3" id="KW-0949">S-adenosyl-L-methionine</keyword>
<dbReference type="InterPro" id="IPR005911">
    <property type="entry name" value="YhcC-like"/>
</dbReference>
<proteinExistence type="predicted"/>
<protein>
    <submittedName>
        <fullName evidence="8">TIGR01212 family radical SAM protein</fullName>
    </submittedName>
</protein>
<gene>
    <name evidence="8" type="ORF">C0187_01685</name>
</gene>
<dbReference type="Proteomes" id="UP000242881">
    <property type="component" value="Unassembled WGS sequence"/>
</dbReference>
<dbReference type="SFLD" id="SFLDG01086">
    <property type="entry name" value="elongater_protein-like"/>
    <property type="match status" value="1"/>
</dbReference>
<dbReference type="InterPro" id="IPR032432">
    <property type="entry name" value="Radical_SAM_C"/>
</dbReference>
<dbReference type="InterPro" id="IPR023404">
    <property type="entry name" value="rSAM_horseshoe"/>
</dbReference>
<dbReference type="RefSeq" id="WP_424605337.1">
    <property type="nucleotide sequence ID" value="NZ_JBNAVA010000003.1"/>
</dbReference>
<dbReference type="InterPro" id="IPR058240">
    <property type="entry name" value="rSAM_sf"/>
</dbReference>
<feature type="domain" description="Radical SAM core" evidence="7">
    <location>
        <begin position="13"/>
        <end position="250"/>
    </location>
</feature>
<dbReference type="Gene3D" id="3.80.30.20">
    <property type="entry name" value="tm_1862 like domain"/>
    <property type="match status" value="1"/>
</dbReference>
<evidence type="ECO:0000256" key="5">
    <source>
        <dbReference type="ARBA" id="ARBA00023004"/>
    </source>
</evidence>
<name>A0A2J6WPR2_9BACT</name>
<comment type="cofactor">
    <cofactor evidence="1">
        <name>[4Fe-4S] cluster</name>
        <dbReference type="ChEBI" id="CHEBI:49883"/>
    </cofactor>
</comment>
<dbReference type="InterPro" id="IPR007197">
    <property type="entry name" value="rSAM"/>
</dbReference>
<dbReference type="PANTHER" id="PTHR11135">
    <property type="entry name" value="HISTONE ACETYLTRANSFERASE-RELATED"/>
    <property type="match status" value="1"/>
</dbReference>
<dbReference type="SUPFAM" id="SSF102114">
    <property type="entry name" value="Radical SAM enzymes"/>
    <property type="match status" value="1"/>
</dbReference>
<dbReference type="SFLD" id="SFLDS00029">
    <property type="entry name" value="Radical_SAM"/>
    <property type="match status" value="1"/>
</dbReference>
<dbReference type="NCBIfam" id="TIGR01212">
    <property type="entry name" value="TIGR01212 family radical SAM protein"/>
    <property type="match status" value="1"/>
</dbReference>
<dbReference type="InterPro" id="IPR006638">
    <property type="entry name" value="Elp3/MiaA/NifB-like_rSAM"/>
</dbReference>
<dbReference type="PANTHER" id="PTHR11135:SF1">
    <property type="entry name" value="PROTEIN YHCC"/>
    <property type="match status" value="1"/>
</dbReference>
<evidence type="ECO:0000313" key="9">
    <source>
        <dbReference type="Proteomes" id="UP000242881"/>
    </source>
</evidence>
<evidence type="ECO:0000256" key="6">
    <source>
        <dbReference type="ARBA" id="ARBA00023014"/>
    </source>
</evidence>
<organism evidence="8 9">
    <name type="scientific">Calditerrivibrio nitroreducens</name>
    <dbReference type="NCBI Taxonomy" id="477976"/>
    <lineage>
        <taxon>Bacteria</taxon>
        <taxon>Pseudomonadati</taxon>
        <taxon>Deferribacterota</taxon>
        <taxon>Deferribacteres</taxon>
        <taxon>Deferribacterales</taxon>
        <taxon>Calditerrivibrionaceae</taxon>
    </lineage>
</organism>
<dbReference type="SMART" id="SM00729">
    <property type="entry name" value="Elp3"/>
    <property type="match status" value="1"/>
</dbReference>
<dbReference type="GO" id="GO:0046872">
    <property type="term" value="F:metal ion binding"/>
    <property type="evidence" value="ECO:0007669"/>
    <property type="project" value="UniProtKB-KW"/>
</dbReference>
<evidence type="ECO:0000256" key="1">
    <source>
        <dbReference type="ARBA" id="ARBA00001966"/>
    </source>
</evidence>
<keyword evidence="5" id="KW-0408">Iron</keyword>
<dbReference type="PROSITE" id="PS51918">
    <property type="entry name" value="RADICAL_SAM"/>
    <property type="match status" value="1"/>
</dbReference>
<evidence type="ECO:0000259" key="7">
    <source>
        <dbReference type="PROSITE" id="PS51918"/>
    </source>
</evidence>
<dbReference type="Pfam" id="PF16199">
    <property type="entry name" value="Radical_SAM_C"/>
    <property type="match status" value="1"/>
</dbReference>
<sequence length="300" mass="34530">MFIYTLNQYFKEKFGEKVYKISIDAGLTCPNRDGTKGEGGCIYCDNSSFVFTDGSSIKDQISKGIERLTKKGVNRFIVYFQSYSNTYCNDEYFVDMIKESLIDDRIVGIFIGTRPDVINEKKLQFLSQLTNRYDIFMEYGLQSSHDKTLKFINRGHSVEDFEKAVLLTKSFGIKITTHLILGLPYETKSEMIYSVKYLAGLGVDAVKFHHLHIVKGTKLAELYLKNQLEGFKLLTEDEYIELLADGISYLKKDTIIARLVGDAPKELLIAPDWPKNKSDFTNKFYTYLKKHNIFQGKQYS</sequence>
<dbReference type="AlphaFoldDB" id="A0A2J6WPR2"/>
<keyword evidence="4" id="KW-0479">Metal-binding</keyword>
<keyword evidence="2" id="KW-0004">4Fe-4S</keyword>